<dbReference type="Gene3D" id="3.30.300.30">
    <property type="match status" value="1"/>
</dbReference>
<sequence>MLETIVFARKELRHNSTFDVVETAQKEFDLGMLMFFDQLVSHTARIFPDNTALIHKQTSLNYLALDNWVSDVAQGLVALGVRRGDRVAVFLPKQMETIVSLFAISRANGVFVPVNFVLKAPQVMHILNDCKVKILVTSRDRLKMLSSVLEQCPSIEHIILVDKLPDSDVTSLPASLFNDMTRSSVPSISKTDNDLAAILYTSGSTGRPKGVMLSHRNLIAGAHSVASYLENTDKDVILALLPLSFDYGLSQLTTSFLVGATCVLMDYFLANDVVKTVQLHQVTGLAAVPPLWQQLMKAKWPEQATQQLRYYTNSGGAMPAVTLRRIRDTFPQAAPYLMYGLTEAFRSTYLPPDMVDERLGSMGKAIPNAEIMVVRQDGSECEPGEPGELVHRGPHVSLGYWNDPTKTAERFKPVPGKRDGLVLTEIAVWSGDTVKKDCDGYLYFVGRTDEMIKTSGNRVSPMEIEEAFYQGAEELAEVVATGVPDVELGQAIAVLAVVKEGLVPDQHTILNKCKKSLPNFMHPKYFEIRENLPRNPNGKVDRSLLSKEMKEKYGNE</sequence>
<dbReference type="InterPro" id="IPR017529">
    <property type="entry name" value="AcylCoA_ligase_PEP_1"/>
</dbReference>
<feature type="domain" description="AMP-dependent synthetase/ligase" evidence="2">
    <location>
        <begin position="42"/>
        <end position="401"/>
    </location>
</feature>
<protein>
    <submittedName>
        <fullName evidence="4">Acyl-CoA ligase (AMP-forming), exosortase A system-associated</fullName>
    </submittedName>
</protein>
<proteinExistence type="predicted"/>
<evidence type="ECO:0000259" key="2">
    <source>
        <dbReference type="Pfam" id="PF00501"/>
    </source>
</evidence>
<dbReference type="Gene3D" id="3.40.50.12780">
    <property type="entry name" value="N-terminal domain of ligase-like"/>
    <property type="match status" value="1"/>
</dbReference>
<evidence type="ECO:0000313" key="5">
    <source>
        <dbReference type="Proteomes" id="UP001501757"/>
    </source>
</evidence>
<dbReference type="InterPro" id="IPR042099">
    <property type="entry name" value="ANL_N_sf"/>
</dbReference>
<organism evidence="4 5">
    <name type="scientific">Bowmanella denitrificans</name>
    <dbReference type="NCBI Taxonomy" id="366582"/>
    <lineage>
        <taxon>Bacteria</taxon>
        <taxon>Pseudomonadati</taxon>
        <taxon>Pseudomonadota</taxon>
        <taxon>Gammaproteobacteria</taxon>
        <taxon>Alteromonadales</taxon>
        <taxon>Alteromonadaceae</taxon>
        <taxon>Bowmanella</taxon>
    </lineage>
</organism>
<gene>
    <name evidence="4" type="ORF">GCM10009092_37530</name>
</gene>
<dbReference type="Proteomes" id="UP001501757">
    <property type="component" value="Unassembled WGS sequence"/>
</dbReference>
<keyword evidence="4" id="KW-0436">Ligase</keyword>
<dbReference type="SUPFAM" id="SSF56801">
    <property type="entry name" value="Acetyl-CoA synthetase-like"/>
    <property type="match status" value="1"/>
</dbReference>
<reference evidence="4 5" key="1">
    <citation type="journal article" date="2019" name="Int. J. Syst. Evol. Microbiol.">
        <title>The Global Catalogue of Microorganisms (GCM) 10K type strain sequencing project: providing services to taxonomists for standard genome sequencing and annotation.</title>
        <authorList>
            <consortium name="The Broad Institute Genomics Platform"/>
            <consortium name="The Broad Institute Genome Sequencing Center for Infectious Disease"/>
            <person name="Wu L."/>
            <person name="Ma J."/>
        </authorList>
    </citation>
    <scope>NUCLEOTIDE SEQUENCE [LARGE SCALE GENOMIC DNA]</scope>
    <source>
        <strain evidence="4 5">JCM 13378</strain>
    </source>
</reference>
<dbReference type="InterPro" id="IPR000873">
    <property type="entry name" value="AMP-dep_synth/lig_dom"/>
</dbReference>
<evidence type="ECO:0000259" key="3">
    <source>
        <dbReference type="Pfam" id="PF13193"/>
    </source>
</evidence>
<dbReference type="PANTHER" id="PTHR43767:SF10">
    <property type="entry name" value="SURFACTIN SYNTHASE SUBUNIT 1"/>
    <property type="match status" value="1"/>
</dbReference>
<accession>A0ABN0XQ38</accession>
<feature type="compositionally biased region" description="Basic and acidic residues" evidence="1">
    <location>
        <begin position="539"/>
        <end position="556"/>
    </location>
</feature>
<dbReference type="EMBL" id="BAAAEI010000023">
    <property type="protein sequence ID" value="GAA0369745.1"/>
    <property type="molecule type" value="Genomic_DNA"/>
</dbReference>
<feature type="region of interest" description="Disordered" evidence="1">
    <location>
        <begin position="537"/>
        <end position="556"/>
    </location>
</feature>
<feature type="domain" description="AMP-binding enzyme C-terminal" evidence="3">
    <location>
        <begin position="466"/>
        <end position="539"/>
    </location>
</feature>
<dbReference type="InterPro" id="IPR020459">
    <property type="entry name" value="AMP-binding"/>
</dbReference>
<dbReference type="InterPro" id="IPR045851">
    <property type="entry name" value="AMP-bd_C_sf"/>
</dbReference>
<dbReference type="NCBIfam" id="TIGR03098">
    <property type="entry name" value="ligase_PEP_1"/>
    <property type="match status" value="1"/>
</dbReference>
<name>A0ABN0XQ38_9ALTE</name>
<dbReference type="InterPro" id="IPR025110">
    <property type="entry name" value="AMP-bd_C"/>
</dbReference>
<dbReference type="GO" id="GO:0016874">
    <property type="term" value="F:ligase activity"/>
    <property type="evidence" value="ECO:0007669"/>
    <property type="project" value="UniProtKB-KW"/>
</dbReference>
<evidence type="ECO:0000313" key="4">
    <source>
        <dbReference type="EMBL" id="GAA0369745.1"/>
    </source>
</evidence>
<dbReference type="PROSITE" id="PS00455">
    <property type="entry name" value="AMP_BINDING"/>
    <property type="match status" value="1"/>
</dbReference>
<dbReference type="Pfam" id="PF13193">
    <property type="entry name" value="AMP-binding_C"/>
    <property type="match status" value="1"/>
</dbReference>
<dbReference type="PRINTS" id="PR00154">
    <property type="entry name" value="AMPBINDING"/>
</dbReference>
<comment type="caution">
    <text evidence="4">The sequence shown here is derived from an EMBL/GenBank/DDBJ whole genome shotgun (WGS) entry which is preliminary data.</text>
</comment>
<dbReference type="InterPro" id="IPR020845">
    <property type="entry name" value="AMP-binding_CS"/>
</dbReference>
<dbReference type="Pfam" id="PF00501">
    <property type="entry name" value="AMP-binding"/>
    <property type="match status" value="1"/>
</dbReference>
<dbReference type="InterPro" id="IPR050237">
    <property type="entry name" value="ATP-dep_AMP-bd_enzyme"/>
</dbReference>
<dbReference type="PANTHER" id="PTHR43767">
    <property type="entry name" value="LONG-CHAIN-FATTY-ACID--COA LIGASE"/>
    <property type="match status" value="1"/>
</dbReference>
<keyword evidence="5" id="KW-1185">Reference proteome</keyword>
<evidence type="ECO:0000256" key="1">
    <source>
        <dbReference type="SAM" id="MobiDB-lite"/>
    </source>
</evidence>